<dbReference type="EMBL" id="BAAASJ010000031">
    <property type="protein sequence ID" value="GAA2634909.1"/>
    <property type="molecule type" value="Genomic_DNA"/>
</dbReference>
<comment type="caution">
    <text evidence="2">The sequence shown here is derived from an EMBL/GenBank/DDBJ whole genome shotgun (WGS) entry which is preliminary data.</text>
</comment>
<name>A0ABN3QTM5_9ACTN</name>
<protein>
    <submittedName>
        <fullName evidence="2">Uncharacterized protein</fullName>
    </submittedName>
</protein>
<sequence>MRRRTDAVAKIGTSNAPAREVPHLTSHHSVGLIHPRVHMWSKLPRPETFGGLVGNAARARCIEVMRRHL</sequence>
<accession>A0ABN3QTM5</accession>
<evidence type="ECO:0000313" key="3">
    <source>
        <dbReference type="Proteomes" id="UP001500151"/>
    </source>
</evidence>
<evidence type="ECO:0000256" key="1">
    <source>
        <dbReference type="SAM" id="MobiDB-lite"/>
    </source>
</evidence>
<proteinExistence type="predicted"/>
<evidence type="ECO:0000313" key="2">
    <source>
        <dbReference type="EMBL" id="GAA2634909.1"/>
    </source>
</evidence>
<reference evidence="2 3" key="1">
    <citation type="journal article" date="2019" name="Int. J. Syst. Evol. Microbiol.">
        <title>The Global Catalogue of Microorganisms (GCM) 10K type strain sequencing project: providing services to taxonomists for standard genome sequencing and annotation.</title>
        <authorList>
            <consortium name="The Broad Institute Genomics Platform"/>
            <consortium name="The Broad Institute Genome Sequencing Center for Infectious Disease"/>
            <person name="Wu L."/>
            <person name="Ma J."/>
        </authorList>
    </citation>
    <scope>NUCLEOTIDE SEQUENCE [LARGE SCALE GENOMIC DNA]</scope>
    <source>
        <strain evidence="2 3">JCM 4524</strain>
    </source>
</reference>
<gene>
    <name evidence="2" type="ORF">GCM10010307_30690</name>
</gene>
<feature type="region of interest" description="Disordered" evidence="1">
    <location>
        <begin position="1"/>
        <end position="25"/>
    </location>
</feature>
<keyword evidence="3" id="KW-1185">Reference proteome</keyword>
<dbReference type="Proteomes" id="UP001500151">
    <property type="component" value="Unassembled WGS sequence"/>
</dbReference>
<organism evidence="2 3">
    <name type="scientific">Streptomyces vastus</name>
    <dbReference type="NCBI Taxonomy" id="285451"/>
    <lineage>
        <taxon>Bacteria</taxon>
        <taxon>Bacillati</taxon>
        <taxon>Actinomycetota</taxon>
        <taxon>Actinomycetes</taxon>
        <taxon>Kitasatosporales</taxon>
        <taxon>Streptomycetaceae</taxon>
        <taxon>Streptomyces</taxon>
    </lineage>
</organism>